<dbReference type="WBParaSite" id="Csp11.Scaffold629.g9662.t1">
    <property type="protein sequence ID" value="Csp11.Scaffold629.g9662.t1"/>
    <property type="gene ID" value="Csp11.Scaffold629.g9662"/>
</dbReference>
<proteinExistence type="predicted"/>
<reference evidence="2" key="1">
    <citation type="submission" date="2016-11" db="UniProtKB">
        <authorList>
            <consortium name="WormBaseParasite"/>
        </authorList>
    </citation>
    <scope>IDENTIFICATION</scope>
</reference>
<accession>A0A1I7UIH9</accession>
<evidence type="ECO:0000313" key="2">
    <source>
        <dbReference type="WBParaSite" id="Csp11.Scaffold629.g9662.t1"/>
    </source>
</evidence>
<dbReference type="Pfam" id="PF10318">
    <property type="entry name" value="7TM_GPCR_Srh"/>
    <property type="match status" value="2"/>
</dbReference>
<evidence type="ECO:0000313" key="1">
    <source>
        <dbReference type="Proteomes" id="UP000095282"/>
    </source>
</evidence>
<dbReference type="STRING" id="1561998.A0A1I7UIH9"/>
<keyword evidence="1" id="KW-1185">Reference proteome</keyword>
<organism evidence="1 2">
    <name type="scientific">Caenorhabditis tropicalis</name>
    <dbReference type="NCBI Taxonomy" id="1561998"/>
    <lineage>
        <taxon>Eukaryota</taxon>
        <taxon>Metazoa</taxon>
        <taxon>Ecdysozoa</taxon>
        <taxon>Nematoda</taxon>
        <taxon>Chromadorea</taxon>
        <taxon>Rhabditida</taxon>
        <taxon>Rhabditina</taxon>
        <taxon>Rhabditomorpha</taxon>
        <taxon>Rhabditoidea</taxon>
        <taxon>Rhabditidae</taxon>
        <taxon>Peloderinae</taxon>
        <taxon>Caenorhabditis</taxon>
    </lineage>
</organism>
<dbReference type="InterPro" id="IPR019422">
    <property type="entry name" value="7TM_GPCR_serpentine_rcpt_Srh"/>
</dbReference>
<protein>
    <submittedName>
        <fullName evidence="2">G protein-coupled receptor</fullName>
    </submittedName>
</protein>
<dbReference type="Proteomes" id="UP000095282">
    <property type="component" value="Unplaced"/>
</dbReference>
<name>A0A1I7UIH9_9PELO</name>
<dbReference type="AlphaFoldDB" id="A0A1I7UIH9"/>
<sequence>MKNMRIPLLIAHSWSTNLDLMFTVLSAPYLFGPSASGMPLGILGALGVSVKWQSYWGQVSLSIYNNQITLMMSSHGLLNTICTLFIYRPYRDYVIYVITGKKEEGPATVAIGSAVNSTA</sequence>